<comment type="caution">
    <text evidence="1">The sequence shown here is derived from an EMBL/GenBank/DDBJ whole genome shotgun (WGS) entry which is preliminary data.</text>
</comment>
<reference evidence="1" key="1">
    <citation type="submission" date="2022-07" db="EMBL/GenBank/DDBJ databases">
        <title>Pseudosulfitobacter sp. strain AP-MA-4, whole genome sequence.</title>
        <authorList>
            <person name="Jiang Y."/>
        </authorList>
    </citation>
    <scope>NUCLEOTIDE SEQUENCE</scope>
    <source>
        <strain evidence="1">AP-MA-4</strain>
    </source>
</reference>
<accession>A0ABT1Z0Q2</accession>
<name>A0ABT1Z0Q2_9RHOB</name>
<dbReference type="EMBL" id="JANKJG010000005">
    <property type="protein sequence ID" value="MCR8826687.1"/>
    <property type="molecule type" value="Genomic_DNA"/>
</dbReference>
<dbReference type="Pfam" id="PF05401">
    <property type="entry name" value="NodS"/>
    <property type="match status" value="1"/>
</dbReference>
<dbReference type="InterPro" id="IPR008715">
    <property type="entry name" value="SAM-MeTfrase_NodS-like"/>
</dbReference>
<evidence type="ECO:0000313" key="1">
    <source>
        <dbReference type="EMBL" id="MCR8826687.1"/>
    </source>
</evidence>
<proteinExistence type="predicted"/>
<protein>
    <submittedName>
        <fullName evidence="1">Nodulation S family protein</fullName>
    </submittedName>
</protein>
<dbReference type="SUPFAM" id="SSF53335">
    <property type="entry name" value="S-adenosyl-L-methionine-dependent methyltransferases"/>
    <property type="match status" value="1"/>
</dbReference>
<dbReference type="Gene3D" id="3.40.50.150">
    <property type="entry name" value="Vaccinia Virus protein VP39"/>
    <property type="match status" value="1"/>
</dbReference>
<gene>
    <name evidence="1" type="ORF">NTA49_09075</name>
</gene>
<evidence type="ECO:0000313" key="2">
    <source>
        <dbReference type="Proteomes" id="UP001165396"/>
    </source>
</evidence>
<keyword evidence="2" id="KW-1185">Reference proteome</keyword>
<dbReference type="InterPro" id="IPR029063">
    <property type="entry name" value="SAM-dependent_MTases_sf"/>
</dbReference>
<sequence length="190" mass="20734">MTVEPSHLDQLYADTDDPWNFRTSRYEQDKFAATREALGRADYAHALELGCGNGALARHLAPLCAAYTGVDAVARAVRAAQEAVPAARFVQGWVPDDLPGEVTGETFDLIVLSEILYFLDRSALARLAGQIDARWPRAEVLCVTWLGDTGHSLTGAQALEAFNAAFDVPLSPVMRTADYRIDRRLGRGDA</sequence>
<dbReference type="Proteomes" id="UP001165396">
    <property type="component" value="Unassembled WGS sequence"/>
</dbReference>
<dbReference type="RefSeq" id="WP_258294402.1">
    <property type="nucleotide sequence ID" value="NZ_JANKJG010000005.1"/>
</dbReference>
<organism evidence="1 2">
    <name type="scientific">Pseudosulfitobacter koreensis</name>
    <dbReference type="NCBI Taxonomy" id="2968472"/>
    <lineage>
        <taxon>Bacteria</taxon>
        <taxon>Pseudomonadati</taxon>
        <taxon>Pseudomonadota</taxon>
        <taxon>Alphaproteobacteria</taxon>
        <taxon>Rhodobacterales</taxon>
        <taxon>Roseobacteraceae</taxon>
        <taxon>Pseudosulfitobacter</taxon>
    </lineage>
</organism>